<proteinExistence type="predicted"/>
<evidence type="ECO:0000313" key="2">
    <source>
        <dbReference type="Proteomes" id="UP000623090"/>
    </source>
</evidence>
<gene>
    <name evidence="1" type="ORF">HNW77_10235</name>
</gene>
<protein>
    <submittedName>
        <fullName evidence="1">Uncharacterized protein</fullName>
    </submittedName>
</protein>
<accession>A0ABX2AEZ1</accession>
<dbReference type="EMBL" id="JABJWC010000023">
    <property type="protein sequence ID" value="NPC66766.1"/>
    <property type="molecule type" value="Genomic_DNA"/>
</dbReference>
<dbReference type="RefSeq" id="WP_172157335.1">
    <property type="nucleotide sequence ID" value="NZ_JABJWC010000023.1"/>
</dbReference>
<sequence length="154" mass="17700">MELFPFEKIMQVPRYPANSPRQDFVDIPRNIDLIHIADSFAINSMRGLIKSKTIGIVAYIFGAHLKIEFKKDYTIATVEFRIPYEPFDEFGLFYDDTNLFNAKMKNVYDELNHKGIKTEMTDVGFCAPSIGVNFFSCDFDKSLDVSLDTVTVFL</sequence>
<organism evidence="1 2">
    <name type="scientific">Komagataeibacter melomenusus</name>
    <dbReference type="NCBI Taxonomy" id="2766578"/>
    <lineage>
        <taxon>Bacteria</taxon>
        <taxon>Pseudomonadati</taxon>
        <taxon>Pseudomonadota</taxon>
        <taxon>Alphaproteobacteria</taxon>
        <taxon>Acetobacterales</taxon>
        <taxon>Acetobacteraceae</taxon>
        <taxon>Komagataeibacter</taxon>
    </lineage>
</organism>
<name>A0ABX2AEZ1_9PROT</name>
<dbReference type="Proteomes" id="UP000623090">
    <property type="component" value="Unassembled WGS sequence"/>
</dbReference>
<comment type="caution">
    <text evidence="1">The sequence shown here is derived from an EMBL/GenBank/DDBJ whole genome shotgun (WGS) entry which is preliminary data.</text>
</comment>
<evidence type="ECO:0000313" key="1">
    <source>
        <dbReference type="EMBL" id="NPC66766.1"/>
    </source>
</evidence>
<keyword evidence="2" id="KW-1185">Reference proteome</keyword>
<reference evidence="1 2" key="1">
    <citation type="journal article" date="2020" name="Microorganisms">
        <title>Description of Komagataeibacter melaceti sp. nov. and Komagataeibacter melomenusus sp. nov. Isolated from Apple Cider Vinegar.</title>
        <authorList>
            <person name="Maric L."/>
            <person name="Cleenwerck I."/>
            <person name="Accetto T."/>
            <person name="Vandamme P."/>
            <person name="Trcek J."/>
        </authorList>
    </citation>
    <scope>NUCLEOTIDE SEQUENCE [LARGE SCALE GENOMIC DNA]</scope>
    <source>
        <strain evidence="1 2">AV436</strain>
    </source>
</reference>